<dbReference type="Gene3D" id="3.40.50.2020">
    <property type="match status" value="2"/>
</dbReference>
<evidence type="ECO:0000259" key="4">
    <source>
        <dbReference type="Pfam" id="PF00156"/>
    </source>
</evidence>
<dbReference type="GO" id="GO:0002189">
    <property type="term" value="C:ribose phosphate diphosphokinase complex"/>
    <property type="evidence" value="ECO:0007669"/>
    <property type="project" value="TreeGrafter"/>
</dbReference>
<keyword evidence="1 2" id="KW-0545">Nucleotide biosynthesis</keyword>
<protein>
    <submittedName>
        <fullName evidence="6">Ribose-phosphate diphosphokinase</fullName>
        <ecNumber evidence="6">2.7.6.1</ecNumber>
    </submittedName>
</protein>
<reference evidence="7" key="1">
    <citation type="submission" date="2010-03" db="EMBL/GenBank/DDBJ databases">
        <title>Complete sequence of Mobiluncus curtisii ATCC 43063.</title>
        <authorList>
            <person name="Muzny D."/>
            <person name="Qin X."/>
            <person name="Deng J."/>
            <person name="Jiang H."/>
            <person name="Liu Y."/>
            <person name="Qu J."/>
            <person name="Song X.-Z."/>
            <person name="Zhang L."/>
            <person name="Thornton R."/>
            <person name="Coyle M."/>
            <person name="Francisco L."/>
            <person name="Jackson L."/>
            <person name="Javaid M."/>
            <person name="Korchina V."/>
            <person name="Kovar C."/>
            <person name="Mata R."/>
            <person name="Mathew T."/>
            <person name="Ngo R."/>
            <person name="Nguyen L."/>
            <person name="Nguyen N."/>
            <person name="Okwuonu G."/>
            <person name="Ongeri F."/>
            <person name="Pham C."/>
            <person name="Simmons D."/>
            <person name="Wilczek-Boney K."/>
            <person name="Hale W."/>
            <person name="Jakkamsetti A."/>
            <person name="Pham P."/>
            <person name="Ruth R."/>
            <person name="San Lucas F."/>
            <person name="Warren J."/>
            <person name="Zhang J."/>
            <person name="Zhao Z."/>
            <person name="Zhou C."/>
            <person name="Zhu D."/>
            <person name="Lee S."/>
            <person name="Bess C."/>
            <person name="Blankenburg K."/>
            <person name="Forbes L."/>
            <person name="Fu Q."/>
            <person name="Gubbala S."/>
            <person name="Hirani K."/>
            <person name="Jayaseelan J.C."/>
            <person name="Lara F."/>
            <person name="Munidasa M."/>
            <person name="Palculict T."/>
            <person name="Patil S."/>
            <person name="Pu L.-L."/>
            <person name="Saada N."/>
            <person name="Tang L."/>
            <person name="Weissenberger G."/>
            <person name="Zhu Y."/>
            <person name="Hemphill L."/>
            <person name="Shang Y."/>
            <person name="Youmans B."/>
            <person name="Ayvaz T."/>
            <person name="Ross M."/>
            <person name="Santibanez J."/>
            <person name="Aqrawi P."/>
            <person name="Gross S."/>
            <person name="Joshi V."/>
            <person name="Fowler G."/>
            <person name="Nazareth L."/>
            <person name="Reid J."/>
            <person name="Worley K."/>
            <person name="Petrosino J."/>
            <person name="Highlander S."/>
            <person name="Gibbs R."/>
            <person name="Gibbs R."/>
        </authorList>
    </citation>
    <scope>NUCLEOTIDE SEQUENCE [LARGE SCALE GENOMIC DNA]</scope>
    <source>
        <strain evidence="7">ATCC 43553</strain>
    </source>
</reference>
<comment type="caution">
    <text evidence="6">The sequence shown here is derived from an EMBL/GenBank/DDBJ whole genome shotgun (WGS) entry which is preliminary data.</text>
</comment>
<dbReference type="InterPro" id="IPR000836">
    <property type="entry name" value="PRTase_dom"/>
</dbReference>
<dbReference type="Pfam" id="PF13793">
    <property type="entry name" value="Pribosyltran_N"/>
    <property type="match status" value="1"/>
</dbReference>
<dbReference type="AlphaFoldDB" id="D4X8A4"/>
<dbReference type="GO" id="GO:0006015">
    <property type="term" value="P:5-phosphoribose 1-diphosphate biosynthetic process"/>
    <property type="evidence" value="ECO:0007669"/>
    <property type="project" value="TreeGrafter"/>
</dbReference>
<dbReference type="InterPro" id="IPR029099">
    <property type="entry name" value="Pribosyltran_N"/>
</dbReference>
<dbReference type="EC" id="2.7.6.1" evidence="6"/>
<feature type="domain" description="Ribose-phosphate pyrophosphokinase N-terminal" evidence="5">
    <location>
        <begin position="5"/>
        <end position="116"/>
    </location>
</feature>
<dbReference type="NCBIfam" id="TIGR01251">
    <property type="entry name" value="ribP_PPkin"/>
    <property type="match status" value="1"/>
</dbReference>
<dbReference type="PANTHER" id="PTHR10210">
    <property type="entry name" value="RIBOSE-PHOSPHATE DIPHOSPHOKINASE FAMILY MEMBER"/>
    <property type="match status" value="1"/>
</dbReference>
<dbReference type="EMBL" id="ADMS01000040">
    <property type="protein sequence ID" value="EFF76931.1"/>
    <property type="molecule type" value="Genomic_DNA"/>
</dbReference>
<dbReference type="NCBIfam" id="NF005537">
    <property type="entry name" value="PRK07199.1"/>
    <property type="match status" value="1"/>
</dbReference>
<dbReference type="GO" id="GO:0004749">
    <property type="term" value="F:ribose phosphate diphosphokinase activity"/>
    <property type="evidence" value="ECO:0007669"/>
    <property type="project" value="UniProtKB-EC"/>
</dbReference>
<dbReference type="PANTHER" id="PTHR10210:SF41">
    <property type="entry name" value="RIBOSE-PHOSPHATE PYROPHOSPHOKINASE 1, CHLOROPLASTIC"/>
    <property type="match status" value="1"/>
</dbReference>
<dbReference type="CDD" id="cd06223">
    <property type="entry name" value="PRTases_typeI"/>
    <property type="match status" value="1"/>
</dbReference>
<dbReference type="InterPro" id="IPR029057">
    <property type="entry name" value="PRTase-like"/>
</dbReference>
<evidence type="ECO:0000256" key="3">
    <source>
        <dbReference type="SAM" id="MobiDB-lite"/>
    </source>
</evidence>
<evidence type="ECO:0000313" key="6">
    <source>
        <dbReference type="EMBL" id="EFF76931.1"/>
    </source>
</evidence>
<dbReference type="GO" id="GO:0006164">
    <property type="term" value="P:purine nucleotide biosynthetic process"/>
    <property type="evidence" value="ECO:0007669"/>
    <property type="project" value="TreeGrafter"/>
</dbReference>
<gene>
    <name evidence="6" type="primary">prs</name>
    <name evidence="6" type="ORF">HMPREF0004_1690</name>
</gene>
<dbReference type="InterPro" id="IPR005946">
    <property type="entry name" value="Rib-P_diPkinase"/>
</dbReference>
<keyword evidence="6" id="KW-0418">Kinase</keyword>
<evidence type="ECO:0000313" key="7">
    <source>
        <dbReference type="Proteomes" id="UP000004510"/>
    </source>
</evidence>
<dbReference type="Proteomes" id="UP000004510">
    <property type="component" value="Unassembled WGS sequence"/>
</dbReference>
<dbReference type="Pfam" id="PF00156">
    <property type="entry name" value="Pribosyltran"/>
    <property type="match status" value="1"/>
</dbReference>
<dbReference type="GO" id="GO:0005737">
    <property type="term" value="C:cytoplasm"/>
    <property type="evidence" value="ECO:0007669"/>
    <property type="project" value="TreeGrafter"/>
</dbReference>
<dbReference type="RefSeq" id="WP_006217724.1">
    <property type="nucleotide sequence ID" value="NZ_GG770409.1"/>
</dbReference>
<dbReference type="GO" id="GO:0000287">
    <property type="term" value="F:magnesium ion binding"/>
    <property type="evidence" value="ECO:0007669"/>
    <property type="project" value="InterPro"/>
</dbReference>
<evidence type="ECO:0000259" key="5">
    <source>
        <dbReference type="Pfam" id="PF13793"/>
    </source>
</evidence>
<dbReference type="PATRIC" id="fig|742159.3.peg.2599"/>
<feature type="domain" description="Phosphoribosyltransferase" evidence="4">
    <location>
        <begin position="157"/>
        <end position="274"/>
    </location>
</feature>
<dbReference type="SUPFAM" id="SSF53271">
    <property type="entry name" value="PRTase-like"/>
    <property type="match status" value="2"/>
</dbReference>
<proteinExistence type="inferred from homology"/>
<dbReference type="GO" id="GO:0016301">
    <property type="term" value="F:kinase activity"/>
    <property type="evidence" value="ECO:0007669"/>
    <property type="project" value="UniProtKB-KW"/>
</dbReference>
<feature type="compositionally biased region" description="Basic residues" evidence="3">
    <location>
        <begin position="326"/>
        <end position="342"/>
    </location>
</feature>
<dbReference type="SMART" id="SM01400">
    <property type="entry name" value="Pribosyltran_N"/>
    <property type="match status" value="1"/>
</dbReference>
<feature type="compositionally biased region" description="Low complexity" evidence="3">
    <location>
        <begin position="299"/>
        <end position="315"/>
    </location>
</feature>
<name>D4X8A4_9BURK</name>
<evidence type="ECO:0000256" key="2">
    <source>
        <dbReference type="RuleBase" id="RU004324"/>
    </source>
</evidence>
<dbReference type="eggNOG" id="COG0462">
    <property type="taxonomic scope" value="Bacteria"/>
</dbReference>
<evidence type="ECO:0000256" key="1">
    <source>
        <dbReference type="ARBA" id="ARBA00022727"/>
    </source>
</evidence>
<comment type="similarity">
    <text evidence="2">Belongs to the ribose-phosphate pyrophosphokinase family.</text>
</comment>
<feature type="region of interest" description="Disordered" evidence="3">
    <location>
        <begin position="299"/>
        <end position="342"/>
    </location>
</feature>
<sequence>MKPLVFHLPGDEDFADGLIRALGAQRAALQLHRFPDGESLVRLDADVTGRTVVIVASLAQPDAKALPLLFAADAARDLGATRVLLAAPYLAYLRQDRRFNTGEAITSRTFAALVSTVFDGIVTVDPHLHRYRSLGEVYRVPTRVVQSAPAIAAWVAAHVDRPVLIGPDAESEQWVQEVARLAGAPFTVLQKIRRGDKDVEVSLPDTAALADRQPVLIDDIVSSARTMIQAIASVRSVGLPPPVCIGVHALFAADAYHALLAAGPQRVVTCDTVPHVSNGISVVAHLRFAHRAAAPMAAHDLVPPGARPRSAPAPRRSQRTGSQTCGHHRCPGGRTHHSGFHA</sequence>
<dbReference type="HOGENOM" id="CLU_033546_2_2_4"/>
<organism evidence="6 7">
    <name type="scientific">Achromobacter piechaudii ATCC 43553</name>
    <dbReference type="NCBI Taxonomy" id="742159"/>
    <lineage>
        <taxon>Bacteria</taxon>
        <taxon>Pseudomonadati</taxon>
        <taxon>Pseudomonadota</taxon>
        <taxon>Betaproteobacteria</taxon>
        <taxon>Burkholderiales</taxon>
        <taxon>Alcaligenaceae</taxon>
        <taxon>Achromobacter</taxon>
    </lineage>
</organism>
<accession>D4X8A4</accession>
<keyword evidence="6" id="KW-0808">Transferase</keyword>